<reference evidence="1 2" key="1">
    <citation type="submission" date="2020-08" db="EMBL/GenBank/DDBJ databases">
        <title>Genomic Encyclopedia of Type Strains, Phase III (KMG-III): the genomes of soil and plant-associated and newly described type strains.</title>
        <authorList>
            <person name="Whitman W."/>
        </authorList>
    </citation>
    <scope>NUCLEOTIDE SEQUENCE [LARGE SCALE GENOMIC DNA]</scope>
    <source>
        <strain evidence="1 2">CECT 8577</strain>
    </source>
</reference>
<gene>
    <name evidence="1" type="ORF">FHS23_003295</name>
</gene>
<evidence type="ECO:0000313" key="2">
    <source>
        <dbReference type="Proteomes" id="UP000550714"/>
    </source>
</evidence>
<proteinExistence type="predicted"/>
<name>A0A839S3D8_9PSEU</name>
<keyword evidence="2" id="KW-1185">Reference proteome</keyword>
<comment type="caution">
    <text evidence="1">The sequence shown here is derived from an EMBL/GenBank/DDBJ whole genome shotgun (WGS) entry which is preliminary data.</text>
</comment>
<dbReference type="EMBL" id="JACHWU010000003">
    <property type="protein sequence ID" value="MBB3052266.1"/>
    <property type="molecule type" value="Genomic_DNA"/>
</dbReference>
<organism evidence="1 2">
    <name type="scientific">Prauserella isguenensis</name>
    <dbReference type="NCBI Taxonomy" id="1470180"/>
    <lineage>
        <taxon>Bacteria</taxon>
        <taxon>Bacillati</taxon>
        <taxon>Actinomycetota</taxon>
        <taxon>Actinomycetes</taxon>
        <taxon>Pseudonocardiales</taxon>
        <taxon>Pseudonocardiaceae</taxon>
        <taxon>Prauserella</taxon>
    </lineage>
</organism>
<dbReference type="Pfam" id="PF21853">
    <property type="entry name" value="DUF6912"/>
    <property type="match status" value="1"/>
</dbReference>
<protein>
    <submittedName>
        <fullName evidence="1">Uncharacterized protein</fullName>
    </submittedName>
</protein>
<dbReference type="AlphaFoldDB" id="A0A839S3D8"/>
<evidence type="ECO:0000313" key="1">
    <source>
        <dbReference type="EMBL" id="MBB3052266.1"/>
    </source>
</evidence>
<accession>A0A839S3D8</accession>
<dbReference type="InterPro" id="IPR054206">
    <property type="entry name" value="DUF6912"/>
</dbReference>
<sequence length="178" mass="19056">MVRVYVPATIGMLRHLVSEGQLTPVRGTAFSLTPALREAYVSGSSEELEYAALLDAARASLRLLASHEDAEQDSGAGIDEKEPPRRVVIAADIEDSEVTERPDLDSAVVRVAGSVTMDDVAAVHVDAVEAEQAVVAAADAIDRADLGDLDADFVLGEAEDHELAWYAPQEVPFFLELL</sequence>
<dbReference type="Proteomes" id="UP000550714">
    <property type="component" value="Unassembled WGS sequence"/>
</dbReference>